<proteinExistence type="predicted"/>
<protein>
    <submittedName>
        <fullName evidence="2">Uncharacterized protein</fullName>
    </submittedName>
</protein>
<feature type="region of interest" description="Disordered" evidence="1">
    <location>
        <begin position="46"/>
        <end position="76"/>
    </location>
</feature>
<sequence>MSSSDQEPPPDEPATPVAGNAALAQLPSQPISLLCLYLNNRATTTTTRPAPRYRRSPSLNRVHSRGTARQTQSGLGATTFADAAEVLLTTAPVGPLDNSTAAIHHLTVGPRASVLTAAGSRTMAARLTIDWLTLVRRRSLRRAWGLTREQIPTWLTGYTRVGMPSHDAVGSPTNPHDGGFRQSAAAVMIFCLPPTECDVTERKRTGAEFVSDQPLDMEHLNSAASRMYYYDDRDGSILPPMAQWNLNLSLPRQPRKPLPTPAEPRIGIYLARRQELSFISSSLPDFFQQAEDHTPHASWSRKSN</sequence>
<evidence type="ECO:0000313" key="2">
    <source>
        <dbReference type="EMBL" id="KAF6817314.1"/>
    </source>
</evidence>
<dbReference type="Proteomes" id="UP000652219">
    <property type="component" value="Unassembled WGS sequence"/>
</dbReference>
<reference evidence="2 3" key="1">
    <citation type="journal article" date="2020" name="Phytopathology">
        <title>Genome Sequence Resources of Colletotrichum truncatum, C. plurivorum, C. musicola, and C. sojae: Four Species Pathogenic to Soybean (Glycine max).</title>
        <authorList>
            <person name="Rogerio F."/>
            <person name="Boufleur T.R."/>
            <person name="Ciampi-Guillardi M."/>
            <person name="Sukno S.A."/>
            <person name="Thon M.R."/>
            <person name="Massola Junior N.S."/>
            <person name="Baroncelli R."/>
        </authorList>
    </citation>
    <scope>NUCLEOTIDE SEQUENCE [LARGE SCALE GENOMIC DNA]</scope>
    <source>
        <strain evidence="2 3">LFN0009</strain>
    </source>
</reference>
<name>A0A8H6JQ43_9PEZI</name>
<feature type="compositionally biased region" description="Polar residues" evidence="1">
    <location>
        <begin position="57"/>
        <end position="76"/>
    </location>
</feature>
<evidence type="ECO:0000256" key="1">
    <source>
        <dbReference type="SAM" id="MobiDB-lite"/>
    </source>
</evidence>
<evidence type="ECO:0000313" key="3">
    <source>
        <dbReference type="Proteomes" id="UP000652219"/>
    </source>
</evidence>
<comment type="caution">
    <text evidence="2">The sequence shown here is derived from an EMBL/GenBank/DDBJ whole genome shotgun (WGS) entry which is preliminary data.</text>
</comment>
<organism evidence="2 3">
    <name type="scientific">Colletotrichum sojae</name>
    <dbReference type="NCBI Taxonomy" id="2175907"/>
    <lineage>
        <taxon>Eukaryota</taxon>
        <taxon>Fungi</taxon>
        <taxon>Dikarya</taxon>
        <taxon>Ascomycota</taxon>
        <taxon>Pezizomycotina</taxon>
        <taxon>Sordariomycetes</taxon>
        <taxon>Hypocreomycetidae</taxon>
        <taxon>Glomerellales</taxon>
        <taxon>Glomerellaceae</taxon>
        <taxon>Colletotrichum</taxon>
        <taxon>Colletotrichum orchidearum species complex</taxon>
    </lineage>
</organism>
<dbReference type="EMBL" id="WIGN01000022">
    <property type="protein sequence ID" value="KAF6817314.1"/>
    <property type="molecule type" value="Genomic_DNA"/>
</dbReference>
<accession>A0A8H6JQ43</accession>
<dbReference type="AlphaFoldDB" id="A0A8H6JQ43"/>
<keyword evidence="3" id="KW-1185">Reference proteome</keyword>
<gene>
    <name evidence="2" type="ORF">CSOJ01_02496</name>
</gene>